<evidence type="ECO:0000313" key="10">
    <source>
        <dbReference type="EMBL" id="KAI6291961.1"/>
    </source>
</evidence>
<dbReference type="SUPFAM" id="SSF75005">
    <property type="entry name" value="Arabinanase/levansucrase/invertase"/>
    <property type="match status" value="2"/>
</dbReference>
<dbReference type="InterPro" id="IPR046780">
    <property type="entry name" value="aBig_2"/>
</dbReference>
<reference evidence="10" key="1">
    <citation type="submission" date="2021-01" db="EMBL/GenBank/DDBJ databases">
        <title>Deciphering the adaptive evolutionary patterns associated with biogeogrpahic diversity in the finger millet blast pathogen Magnaporthe oryzae in Eastern Africa.</title>
        <authorList>
            <person name="Onyema G."/>
            <person name="Shittu T.A."/>
            <person name="Dodsworth S."/>
            <person name="Devilliers S."/>
            <person name="Muthumeenakshi S."/>
            <person name="Sreenivasaprasad S."/>
        </authorList>
    </citation>
    <scope>NUCLEOTIDE SEQUENCE</scope>
    <source>
        <strain evidence="10">D15/s37</strain>
    </source>
</reference>
<evidence type="ECO:0000313" key="11">
    <source>
        <dbReference type="Proteomes" id="UP001059893"/>
    </source>
</evidence>
<dbReference type="Gene3D" id="2.115.10.20">
    <property type="entry name" value="Glycosyl hydrolase domain, family 43"/>
    <property type="match status" value="2"/>
</dbReference>
<evidence type="ECO:0000256" key="5">
    <source>
        <dbReference type="ARBA" id="ARBA00023157"/>
    </source>
</evidence>
<dbReference type="CDD" id="cd08983">
    <property type="entry name" value="GH43_Bt3655-like"/>
    <property type="match status" value="1"/>
</dbReference>
<keyword evidence="3 8" id="KW-0732">Signal</keyword>
<evidence type="ECO:0000256" key="7">
    <source>
        <dbReference type="ARBA" id="ARBA00042202"/>
    </source>
</evidence>
<dbReference type="InterPro" id="IPR006710">
    <property type="entry name" value="Glyco_hydro_43"/>
</dbReference>
<accession>A0ABQ8N701</accession>
<evidence type="ECO:0000256" key="4">
    <source>
        <dbReference type="ARBA" id="ARBA00022801"/>
    </source>
</evidence>
<organism evidence="10 11">
    <name type="scientific">Pyricularia grisea</name>
    <name type="common">Crabgrass-specific blast fungus</name>
    <name type="synonym">Magnaporthe grisea</name>
    <dbReference type="NCBI Taxonomy" id="148305"/>
    <lineage>
        <taxon>Eukaryota</taxon>
        <taxon>Fungi</taxon>
        <taxon>Dikarya</taxon>
        <taxon>Ascomycota</taxon>
        <taxon>Pezizomycotina</taxon>
        <taxon>Sordariomycetes</taxon>
        <taxon>Sordariomycetidae</taxon>
        <taxon>Magnaporthales</taxon>
        <taxon>Pyriculariaceae</taxon>
        <taxon>Pyricularia</taxon>
    </lineage>
</organism>
<dbReference type="Pfam" id="PF04616">
    <property type="entry name" value="Glyco_hydro_43"/>
    <property type="match status" value="1"/>
</dbReference>
<dbReference type="PANTHER" id="PTHR43301">
    <property type="entry name" value="ARABINAN ENDO-1,5-ALPHA-L-ARABINOSIDASE"/>
    <property type="match status" value="1"/>
</dbReference>
<evidence type="ECO:0000256" key="8">
    <source>
        <dbReference type="SAM" id="SignalP"/>
    </source>
</evidence>
<dbReference type="InterPro" id="IPR006558">
    <property type="entry name" value="LamG-like"/>
</dbReference>
<dbReference type="Pfam" id="PF20578">
    <property type="entry name" value="aBig_2"/>
    <property type="match status" value="1"/>
</dbReference>
<dbReference type="Proteomes" id="UP001059893">
    <property type="component" value="Unassembled WGS sequence"/>
</dbReference>
<dbReference type="InterPro" id="IPR050727">
    <property type="entry name" value="GH43_arabinanases"/>
</dbReference>
<dbReference type="SMART" id="SM00560">
    <property type="entry name" value="LamGL"/>
    <property type="match status" value="1"/>
</dbReference>
<evidence type="ECO:0000256" key="3">
    <source>
        <dbReference type="ARBA" id="ARBA00022729"/>
    </source>
</evidence>
<feature type="chain" id="PRO_5045985925" description="Endo-1,5-alpha-L-arabinanase A" evidence="8">
    <location>
        <begin position="21"/>
        <end position="1059"/>
    </location>
</feature>
<feature type="domain" description="LamG-like jellyroll fold" evidence="9">
    <location>
        <begin position="507"/>
        <end position="648"/>
    </location>
</feature>
<protein>
    <recommendedName>
        <fullName evidence="7">Endo-1,5-alpha-L-arabinanase A</fullName>
    </recommendedName>
</protein>
<dbReference type="PANTHER" id="PTHR43301:SF3">
    <property type="entry name" value="ARABINAN ENDO-1,5-ALPHA-L-ARABINOSIDASE A-RELATED"/>
    <property type="match status" value="1"/>
</dbReference>
<sequence length="1059" mass="114636">MRYHARCLLAALAFVGQAAAGPEGPLSARSAIFARAEAALASVSVTNIKDVRGNLHLPRSWDGLPVSWNSSDVQVISHDGIVKRQDTDKKVTLRATIQQRGVSVEREFTANVRKAFDKRQLADMQGYAFAYFTGNSIEGEKIYFAASVGNDALHWRELNAGQPVLQSTMGTKGLRDPFVIRSHEGDKFFLIATDLSIGSGTSWGDSVKFGSRYLEVWESTDLISWSAQRHVLVSPATAGNTWAPEAFYDPSIGEYIVFWASSLYKDTDPNRTEATYHRMLYVTTRDFVTFSETKIWQDAGMSRIDSTVVKDGETYYRFTKDEGAGGTGCTDIIQERSDSLRANLTGWSQVDACIGNKAGTSAVEGPTSFKSNPGDVNGEKWYLFVDEYGGRGYIPLETGDITAPQWRVSANFNLPRSPRHGTVLPVTAAELQKLTGTTNTQRAVNAEGEMLKYDFSGLTNGNVLADKSGNGADAKVFGSASVENGVMTFDGQDDFVSLPFDLMKDVKDMSVEMRVLVDAGQQTPYFLFGLGNTGSNGAGNGYVFATGSPYRAAITTGDYTGEQAANQGRDLPKGEWAHVVYVVSGGTGILYLNGAEVARNNATSAQPLSIGNGITSNNYLGRSLYTSDKLFKGQMSHFAIYGRALSGAEVATKSGNVFQVRDVALADASQQKAPPLVDGAARSVLLYAYPNVSLASVAPTFTTIDGVTSSPAPGTIVDLSAGKTVTYTLTNTADGSTMNWTVSAANVRSPVLPGLYADPNIFIHDKTYYIYATTDGFPGWGGKDFYVWSSPDLATWTRSESPILTLDAPGGNVPWAVGNAWAPGFIERDGKFYFYHSGQHRTLNTKTIGAAVADSPLGPFTAQPDAFIKNNEAVTSGQAIDPAAFHDPVSGKYYLYWGNGKPLYAELADDMVSLKPGTIKAIDGLVDFREGLFLVYRQGLYHLTYSIDDTGSEDYRVGYATATSADGPWTYRGVVLSKRPELGILGTGHNSMVNIPGTDDWLIAYHRFAIPNGNGNNRETTLDKVEFDAGTGLMKVITPTLESVPPQDQRKSIFKPERN</sequence>
<dbReference type="EMBL" id="JABSND010000324">
    <property type="protein sequence ID" value="KAI6291961.1"/>
    <property type="molecule type" value="Genomic_DNA"/>
</dbReference>
<dbReference type="InterPro" id="IPR023296">
    <property type="entry name" value="Glyco_hydro_beta-prop_sf"/>
</dbReference>
<feature type="signal peptide" evidence="8">
    <location>
        <begin position="1"/>
        <end position="20"/>
    </location>
</feature>
<keyword evidence="11" id="KW-1185">Reference proteome</keyword>
<dbReference type="Pfam" id="PF13385">
    <property type="entry name" value="Laminin_G_3"/>
    <property type="match status" value="1"/>
</dbReference>
<comment type="similarity">
    <text evidence="2">Belongs to the glycosyl hydrolase 43 family.</text>
</comment>
<dbReference type="InterPro" id="IPR013320">
    <property type="entry name" value="ConA-like_dom_sf"/>
</dbReference>
<evidence type="ECO:0000259" key="9">
    <source>
        <dbReference type="SMART" id="SM00560"/>
    </source>
</evidence>
<comment type="pathway">
    <text evidence="1">Glycan metabolism; L-arabinan degradation.</text>
</comment>
<comment type="caution">
    <text evidence="10">The sequence shown here is derived from an EMBL/GenBank/DDBJ whole genome shotgun (WGS) entry which is preliminary data.</text>
</comment>
<evidence type="ECO:0000256" key="2">
    <source>
        <dbReference type="ARBA" id="ARBA00009865"/>
    </source>
</evidence>
<dbReference type="Gene3D" id="2.60.120.200">
    <property type="match status" value="1"/>
</dbReference>
<dbReference type="CDD" id="cd18828">
    <property type="entry name" value="GH43_BT3675-like"/>
    <property type="match status" value="1"/>
</dbReference>
<gene>
    <name evidence="10" type="ORF">MCOR33_010208</name>
</gene>
<keyword evidence="5" id="KW-1015">Disulfide bond</keyword>
<keyword evidence="4" id="KW-0378">Hydrolase</keyword>
<keyword evidence="6" id="KW-0326">Glycosidase</keyword>
<name>A0ABQ8N701_PYRGI</name>
<dbReference type="SUPFAM" id="SSF49899">
    <property type="entry name" value="Concanavalin A-like lectins/glucanases"/>
    <property type="match status" value="1"/>
</dbReference>
<evidence type="ECO:0000256" key="6">
    <source>
        <dbReference type="ARBA" id="ARBA00023295"/>
    </source>
</evidence>
<proteinExistence type="inferred from homology"/>
<evidence type="ECO:0000256" key="1">
    <source>
        <dbReference type="ARBA" id="ARBA00004834"/>
    </source>
</evidence>
<dbReference type="Gene3D" id="2.60.40.2340">
    <property type="match status" value="1"/>
</dbReference>